<evidence type="ECO:0000313" key="3">
    <source>
        <dbReference type="Proteomes" id="UP000679008"/>
    </source>
</evidence>
<dbReference type="EMBL" id="JAGPXB010000012">
    <property type="protein sequence ID" value="MBQ0909434.1"/>
    <property type="molecule type" value="Genomic_DNA"/>
</dbReference>
<reference evidence="2 3" key="1">
    <citation type="submission" date="2021-04" db="EMBL/GenBank/DDBJ databases">
        <title>Description of novel Flavobacterium sp. F-328.</title>
        <authorList>
            <person name="Saticioglu I.B."/>
        </authorList>
    </citation>
    <scope>NUCLEOTIDE SEQUENCE [LARGE SCALE GENOMIC DNA]</scope>
    <source>
        <strain evidence="2 3">F-328</strain>
    </source>
</reference>
<sequence>MNSFFNFQFGEFSQATPNWFDWFSLISSLVISTASIFLAFYLAERIYKKEKIDRNTEDLNIQNSEVQLFKNSLIELNSAIEKQIIDLQSYIVNKDFKLIFHSAIQVDFLQFINVKYLYKNAGFNNIEAISNINNLMTSLYTLYDFRESLRDEVRSYLKKYNYHESKFYLYRQLLYTKYFSICNVRAESIIIDEGVKKWKFHDDDKFMPRYTELILKTSQDTSIIDNNGLKDRSKLNSEFVVPLINIAFEYVPEDLNAIEINDIGNQVNSAFIDMESITEKHFNVMESYLSNLQSISSKVKLYLA</sequence>
<dbReference type="RefSeq" id="WP_210790992.1">
    <property type="nucleotide sequence ID" value="NZ_JAGPXB010000012.1"/>
</dbReference>
<accession>A0ABS5D5Y6</accession>
<dbReference type="Proteomes" id="UP000679008">
    <property type="component" value="Unassembled WGS sequence"/>
</dbReference>
<evidence type="ECO:0008006" key="4">
    <source>
        <dbReference type="Google" id="ProtNLM"/>
    </source>
</evidence>
<proteinExistence type="predicted"/>
<keyword evidence="1" id="KW-1133">Transmembrane helix</keyword>
<feature type="transmembrane region" description="Helical" evidence="1">
    <location>
        <begin position="20"/>
        <end position="43"/>
    </location>
</feature>
<keyword evidence="3" id="KW-1185">Reference proteome</keyword>
<keyword evidence="1" id="KW-0812">Transmembrane</keyword>
<comment type="caution">
    <text evidence="2">The sequence shown here is derived from an EMBL/GenBank/DDBJ whole genome shotgun (WGS) entry which is preliminary data.</text>
</comment>
<evidence type="ECO:0000256" key="1">
    <source>
        <dbReference type="SAM" id="Phobius"/>
    </source>
</evidence>
<name>A0ABS5D5Y6_9FLAO</name>
<gene>
    <name evidence="2" type="ORF">KBJ98_12030</name>
</gene>
<evidence type="ECO:0000313" key="2">
    <source>
        <dbReference type="EMBL" id="MBQ0909434.1"/>
    </source>
</evidence>
<organism evidence="2 3">
    <name type="scientific">Flavobacterium erciyesense</name>
    <dbReference type="NCBI Taxonomy" id="2825842"/>
    <lineage>
        <taxon>Bacteria</taxon>
        <taxon>Pseudomonadati</taxon>
        <taxon>Bacteroidota</taxon>
        <taxon>Flavobacteriia</taxon>
        <taxon>Flavobacteriales</taxon>
        <taxon>Flavobacteriaceae</taxon>
        <taxon>Flavobacterium</taxon>
    </lineage>
</organism>
<keyword evidence="1" id="KW-0472">Membrane</keyword>
<protein>
    <recommendedName>
        <fullName evidence="4">Phage abortive infection protein</fullName>
    </recommendedName>
</protein>